<evidence type="ECO:0000313" key="4">
    <source>
        <dbReference type="RefSeq" id="XP_029026532.1"/>
    </source>
</evidence>
<proteinExistence type="predicted"/>
<dbReference type="InParanoid" id="A0A6P7P2E6"/>
<dbReference type="Pfam" id="PF00059">
    <property type="entry name" value="Lectin_C"/>
    <property type="match status" value="2"/>
</dbReference>
<keyword evidence="1" id="KW-0732">Signal</keyword>
<dbReference type="SMART" id="SM00034">
    <property type="entry name" value="CLECT"/>
    <property type="match status" value="2"/>
</dbReference>
<dbReference type="AlphaFoldDB" id="A0A6P7P2E6"/>
<dbReference type="PANTHER" id="PTHR45784:SF8">
    <property type="entry name" value="C-TYPE MANNOSE RECEPTOR 2-RELATED"/>
    <property type="match status" value="1"/>
</dbReference>
<feature type="signal peptide" evidence="1">
    <location>
        <begin position="1"/>
        <end position="19"/>
    </location>
</feature>
<dbReference type="SUPFAM" id="SSF56436">
    <property type="entry name" value="C-type lectin-like"/>
    <property type="match status" value="2"/>
</dbReference>
<evidence type="ECO:0000313" key="3">
    <source>
        <dbReference type="Proteomes" id="UP000515150"/>
    </source>
</evidence>
<dbReference type="Gene3D" id="3.10.100.10">
    <property type="entry name" value="Mannose-Binding Protein A, subunit A"/>
    <property type="match status" value="2"/>
</dbReference>
<dbReference type="InterPro" id="IPR001304">
    <property type="entry name" value="C-type_lectin-like"/>
</dbReference>
<dbReference type="KEGG" id="bspl:114867750"/>
<keyword evidence="3" id="KW-1185">Reference proteome</keyword>
<dbReference type="PANTHER" id="PTHR45784">
    <property type="entry name" value="C-TYPE LECTIN DOMAIN FAMILY 20 MEMBER A-RELATED"/>
    <property type="match status" value="1"/>
</dbReference>
<accession>A0A6P7P2E6</accession>
<dbReference type="RefSeq" id="XP_029026532.1">
    <property type="nucleotide sequence ID" value="XM_029170699.3"/>
</dbReference>
<dbReference type="OrthoDB" id="5858677at2759"/>
<evidence type="ECO:0000256" key="1">
    <source>
        <dbReference type="SAM" id="SignalP"/>
    </source>
</evidence>
<dbReference type="GeneID" id="114867750"/>
<dbReference type="PROSITE" id="PS50041">
    <property type="entry name" value="C_TYPE_LECTIN_2"/>
    <property type="match status" value="2"/>
</dbReference>
<gene>
    <name evidence="4" type="primary">LOC114867750</name>
</gene>
<dbReference type="FunCoup" id="A0A6P7P2E6">
    <property type="interactions" value="115"/>
</dbReference>
<feature type="domain" description="C-type lectin" evidence="2">
    <location>
        <begin position="124"/>
        <end position="221"/>
    </location>
</feature>
<feature type="domain" description="C-type lectin" evidence="2">
    <location>
        <begin position="21"/>
        <end position="129"/>
    </location>
</feature>
<sequence length="290" mass="32381">MDQAFACILLLLSLRAALGKYVYITNGRTWTDAQAYCEDLYTDLAPVSDQEDTDELRLLSGNTTAFIWIGLERSSTNTDTWMWSGGGEVSKFFWAPGRPYGQQGSNVGLFHNNLWYDATANQALPFFCYSVVVVEEMLTWEEALQYCRENHQSLASVASETEMLLIQKELTKIVTTDHIWMGLRFLPNHWLWVDGKPLSYEAWGEGGKPTCPDVKLKCGALNVTQEAQSSSGSSAIVQVGDLVAVRHSYQGNVEADTVLSTTTSSNEAANAIQMVWEAYDCDEKLNFVCY</sequence>
<reference evidence="4" key="1">
    <citation type="submission" date="2025-08" db="UniProtKB">
        <authorList>
            <consortium name="RefSeq"/>
        </authorList>
    </citation>
    <scope>IDENTIFICATION</scope>
</reference>
<dbReference type="InterPro" id="IPR016186">
    <property type="entry name" value="C-type_lectin-like/link_sf"/>
</dbReference>
<feature type="chain" id="PRO_5027635630" evidence="1">
    <location>
        <begin position="20"/>
        <end position="290"/>
    </location>
</feature>
<evidence type="ECO:0000259" key="2">
    <source>
        <dbReference type="PROSITE" id="PS50041"/>
    </source>
</evidence>
<dbReference type="InterPro" id="IPR016187">
    <property type="entry name" value="CTDL_fold"/>
</dbReference>
<protein>
    <submittedName>
        <fullName evidence="4">Macrophage mannose receptor 1-like</fullName>
    </submittedName>
</protein>
<name>A0A6P7P2E6_BETSP</name>
<organism evidence="3 4">
    <name type="scientific">Betta splendens</name>
    <name type="common">Siamese fighting fish</name>
    <dbReference type="NCBI Taxonomy" id="158456"/>
    <lineage>
        <taxon>Eukaryota</taxon>
        <taxon>Metazoa</taxon>
        <taxon>Chordata</taxon>
        <taxon>Craniata</taxon>
        <taxon>Vertebrata</taxon>
        <taxon>Euteleostomi</taxon>
        <taxon>Actinopterygii</taxon>
        <taxon>Neopterygii</taxon>
        <taxon>Teleostei</taxon>
        <taxon>Neoteleostei</taxon>
        <taxon>Acanthomorphata</taxon>
        <taxon>Anabantaria</taxon>
        <taxon>Anabantiformes</taxon>
        <taxon>Anabantoidei</taxon>
        <taxon>Osphronemidae</taxon>
        <taxon>Betta</taxon>
    </lineage>
</organism>
<dbReference type="Proteomes" id="UP000515150">
    <property type="component" value="Chromosome 2"/>
</dbReference>